<dbReference type="InterPro" id="IPR013760">
    <property type="entry name" value="Topo_IIA-like_dom_sf"/>
</dbReference>
<comment type="catalytic activity">
    <reaction evidence="1">
        <text>ATP-dependent breakage, passage and rejoining of double-stranded DNA.</text>
        <dbReference type="EC" id="5.6.2.2"/>
    </reaction>
</comment>
<dbReference type="GO" id="GO:0005634">
    <property type="term" value="C:nucleus"/>
    <property type="evidence" value="ECO:0007669"/>
    <property type="project" value="TreeGrafter"/>
</dbReference>
<accession>A0A6C0LEP7</accession>
<dbReference type="InterPro" id="IPR001154">
    <property type="entry name" value="TopoII_euk"/>
</dbReference>
<dbReference type="EC" id="5.6.2.2" evidence="5"/>
<evidence type="ECO:0000256" key="4">
    <source>
        <dbReference type="ARBA" id="ARBA00011080"/>
    </source>
</evidence>
<dbReference type="CDD" id="cd03481">
    <property type="entry name" value="TopoIIA_Trans_ScTopoIIA"/>
    <property type="match status" value="1"/>
</dbReference>
<comment type="similarity">
    <text evidence="4">Belongs to the type II topoisomerase family.</text>
</comment>
<keyword evidence="11" id="KW-0238">DNA-binding</keyword>
<evidence type="ECO:0000256" key="8">
    <source>
        <dbReference type="ARBA" id="ARBA00022840"/>
    </source>
</evidence>
<dbReference type="GO" id="GO:0005524">
    <property type="term" value="F:ATP binding"/>
    <property type="evidence" value="ECO:0007669"/>
    <property type="project" value="UniProtKB-KW"/>
</dbReference>
<reference evidence="16" key="1">
    <citation type="journal article" date="2020" name="Nature">
        <title>Giant virus diversity and host interactions through global metagenomics.</title>
        <authorList>
            <person name="Schulz F."/>
            <person name="Roux S."/>
            <person name="Paez-Espino D."/>
            <person name="Jungbluth S."/>
            <person name="Walsh D.A."/>
            <person name="Denef V.J."/>
            <person name="McMahon K.D."/>
            <person name="Konstantinidis K.T."/>
            <person name="Eloe-Fadrosh E.A."/>
            <person name="Kyrpides N.C."/>
            <person name="Woyke T."/>
        </authorList>
    </citation>
    <scope>NUCLEOTIDE SEQUENCE</scope>
    <source>
        <strain evidence="16">GVMAG-M-3300027791-30</strain>
    </source>
</reference>
<evidence type="ECO:0000256" key="12">
    <source>
        <dbReference type="ARBA" id="ARBA00023235"/>
    </source>
</evidence>
<dbReference type="Gene3D" id="3.40.50.670">
    <property type="match status" value="1"/>
</dbReference>
<proteinExistence type="inferred from homology"/>
<dbReference type="InterPro" id="IPR031660">
    <property type="entry name" value="TOPRIM_C"/>
</dbReference>
<dbReference type="Pfam" id="PF01751">
    <property type="entry name" value="Toprim"/>
    <property type="match status" value="1"/>
</dbReference>
<dbReference type="SUPFAM" id="SSF54211">
    <property type="entry name" value="Ribosomal protein S5 domain 2-like"/>
    <property type="match status" value="1"/>
</dbReference>
<feature type="coiled-coil region" evidence="13">
    <location>
        <begin position="1050"/>
        <end position="1077"/>
    </location>
</feature>
<keyword evidence="9" id="KW-0460">Magnesium</keyword>
<feature type="domain" description="Topo IIA-type catalytic" evidence="15">
    <location>
        <begin position="672"/>
        <end position="1087"/>
    </location>
</feature>
<dbReference type="InterPro" id="IPR018522">
    <property type="entry name" value="TopoIIA_CS"/>
</dbReference>
<dbReference type="GO" id="GO:0006265">
    <property type="term" value="P:DNA topological change"/>
    <property type="evidence" value="ECO:0007669"/>
    <property type="project" value="InterPro"/>
</dbReference>
<dbReference type="FunFam" id="3.40.50.670:FF:000001">
    <property type="entry name" value="DNA topoisomerase 2"/>
    <property type="match status" value="1"/>
</dbReference>
<dbReference type="Pfam" id="PF16898">
    <property type="entry name" value="TOPRIM_C"/>
    <property type="match status" value="1"/>
</dbReference>
<dbReference type="Gene3D" id="3.30.1490.30">
    <property type="match status" value="1"/>
</dbReference>
<dbReference type="GO" id="GO:0046872">
    <property type="term" value="F:metal ion binding"/>
    <property type="evidence" value="ECO:0007669"/>
    <property type="project" value="UniProtKB-KW"/>
</dbReference>
<dbReference type="Gene3D" id="1.10.268.10">
    <property type="entry name" value="Topoisomerase, domain 3"/>
    <property type="match status" value="1"/>
</dbReference>
<dbReference type="InterPro" id="IPR036890">
    <property type="entry name" value="HATPase_C_sf"/>
</dbReference>
<dbReference type="SMART" id="SM00434">
    <property type="entry name" value="TOP4c"/>
    <property type="match status" value="1"/>
</dbReference>
<dbReference type="Gene3D" id="3.30.565.10">
    <property type="entry name" value="Histidine kinase-like ATPase, C-terminal domain"/>
    <property type="match status" value="1"/>
</dbReference>
<organism evidence="16">
    <name type="scientific">viral metagenome</name>
    <dbReference type="NCBI Taxonomy" id="1070528"/>
    <lineage>
        <taxon>unclassified sequences</taxon>
        <taxon>metagenomes</taxon>
        <taxon>organismal metagenomes</taxon>
    </lineage>
</organism>
<dbReference type="Pfam" id="PF02518">
    <property type="entry name" value="HATPase_c"/>
    <property type="match status" value="1"/>
</dbReference>
<keyword evidence="10" id="KW-0799">Topoisomerase</keyword>
<dbReference type="Gene3D" id="3.90.199.10">
    <property type="entry name" value="Topoisomerase II, domain 5"/>
    <property type="match status" value="1"/>
</dbReference>
<dbReference type="AlphaFoldDB" id="A0A6C0LEP7"/>
<dbReference type="Gene3D" id="3.30.230.10">
    <property type="match status" value="1"/>
</dbReference>
<sequence>MPVNKEDSVENRYKKFTQIEHVLARPGMYVGDIATITSEQWILDKKGEKIISKFVKWNPGIYKIFDEIITNASDECQRSKKVKNIHVNFESNTISVSNDGSGIPIQIHKEHNIYVPELIFGNLLSSSNYDDSKKRTTGGLNGLGAKLTNIYSIEFIIETVCDKKMYRQVFKNNMSEIEKPEISDTSEKDYTKIIFTPDFAKFKLKELNQEGHDTLEVLKKRVFDISAITPKTVSIFLNGEKIKCKDFSEYVSYYIGTKTESPRVYYEEPNGRWQVCIALSKKDSFQHVSFVNGISTIDGGSHVDHVTLPIMKKCTEEIQAKHKNITVKQQYVKDSLFVFINSTIENPTFSSQTKDKHTTRVSEFGYKFTLTDDLTKKILKLGFVDSLLAVAEAKEKRNLSKTDGKKVVRLSIPKLDDANKAGTNESLKCTLILTEGDSAKTTAVSGLSVVGRDYFGVFPLRGKLLNTREASFSQISKNEEILNIKKILGLQTDTKTTKNLRYGKVLVMTDADYDGFHIKALLINFIDAGWPDLLKNVFIGSIITPIVKVSKGNERLSFYTHKEYTIWKETEQAKGNWHIKYYKGLGTSTGAEAREYFKNLKVLNYINKTTEDSNALVLAFKKTEADERKKWIQKHTEKFEGLDYNTTELVPVAQLINKELVLFSISDNVRSIPSIVDGLKPGQRKVLFACFKKKLKTEIKVAQLAGYISEHTAYHHGEHSLQETIINMAQNYVGTNNMNLLQPCGQFGTRLMGGKDASSPRYIFTHLSEYSSKLFNPQDFPLLEYLNDDGQSIEPKFYVPTLPLVLINGAEGIGTGFSTKIPSFNPDDLKFCLEKLVEDPDYEIPELTPWYSGFDGHIEKVETNKWVSYGSYIITDNTIKITELPIGEWTENYKQFLEKMETDDRIITFKNNSTDTKVKFEIKMSKETLDQWEYSGTLEKNLKLTSNINATNMYIFNEKGNLQKMDSAKDILLSFFRIRNRYNILRKEYLTEQISKELNILESKVKFVRAIVNDELVIFKRKKQQITEDIKKMGLNENPNYDYLLNMPIHTFTEETIEKLEKEYSVKEDEFKVIKNTTIKDLWKQDFDKIN</sequence>
<dbReference type="InterPro" id="IPR020568">
    <property type="entry name" value="Ribosomal_Su5_D2-typ_SF"/>
</dbReference>
<dbReference type="PRINTS" id="PR00418">
    <property type="entry name" value="TPI2FAMILY"/>
</dbReference>
<protein>
    <recommendedName>
        <fullName evidence="5">DNA topoisomerase (ATP-hydrolyzing)</fullName>
        <ecNumber evidence="5">5.6.2.2</ecNumber>
    </recommendedName>
</protein>
<dbReference type="InterPro" id="IPR002205">
    <property type="entry name" value="Topo_IIA_dom_A"/>
</dbReference>
<comment type="cofactor">
    <cofactor evidence="2">
        <name>Ca(2+)</name>
        <dbReference type="ChEBI" id="CHEBI:29108"/>
    </cofactor>
</comment>
<dbReference type="SUPFAM" id="SSF56719">
    <property type="entry name" value="Type II DNA topoisomerase"/>
    <property type="match status" value="1"/>
</dbReference>
<keyword evidence="13" id="KW-0175">Coiled coil</keyword>
<evidence type="ECO:0000256" key="3">
    <source>
        <dbReference type="ARBA" id="ARBA00001946"/>
    </source>
</evidence>
<evidence type="ECO:0000256" key="2">
    <source>
        <dbReference type="ARBA" id="ARBA00001913"/>
    </source>
</evidence>
<dbReference type="InterPro" id="IPR013758">
    <property type="entry name" value="Topo_IIA_A/C_ab"/>
</dbReference>
<keyword evidence="12" id="KW-0413">Isomerase</keyword>
<dbReference type="InterPro" id="IPR050634">
    <property type="entry name" value="DNA_Topoisomerase_II"/>
</dbReference>
<dbReference type="Gene3D" id="3.30.1360.40">
    <property type="match status" value="1"/>
</dbReference>
<dbReference type="InterPro" id="IPR013757">
    <property type="entry name" value="Topo_IIA_A_a_sf"/>
</dbReference>
<dbReference type="GO" id="GO:0003677">
    <property type="term" value="F:DNA binding"/>
    <property type="evidence" value="ECO:0007669"/>
    <property type="project" value="UniProtKB-KW"/>
</dbReference>
<evidence type="ECO:0000256" key="7">
    <source>
        <dbReference type="ARBA" id="ARBA00022741"/>
    </source>
</evidence>
<evidence type="ECO:0000256" key="11">
    <source>
        <dbReference type="ARBA" id="ARBA00023125"/>
    </source>
</evidence>
<evidence type="ECO:0000256" key="9">
    <source>
        <dbReference type="ARBA" id="ARBA00022842"/>
    </source>
</evidence>
<evidence type="ECO:0000256" key="13">
    <source>
        <dbReference type="SAM" id="Coils"/>
    </source>
</evidence>
<dbReference type="Pfam" id="PF00521">
    <property type="entry name" value="DNA_topoisoIV"/>
    <property type="match status" value="1"/>
</dbReference>
<dbReference type="InterPro" id="IPR001241">
    <property type="entry name" value="Topo_IIA"/>
</dbReference>
<evidence type="ECO:0000259" key="14">
    <source>
        <dbReference type="PROSITE" id="PS50880"/>
    </source>
</evidence>
<dbReference type="SUPFAM" id="SSF55874">
    <property type="entry name" value="ATPase domain of HSP90 chaperone/DNA topoisomerase II/histidine kinase"/>
    <property type="match status" value="1"/>
</dbReference>
<feature type="domain" description="Toprim" evidence="14">
    <location>
        <begin position="429"/>
        <end position="548"/>
    </location>
</feature>
<dbReference type="PROSITE" id="PS00177">
    <property type="entry name" value="TOPOISOMERASE_II"/>
    <property type="match status" value="1"/>
</dbReference>
<name>A0A6C0LEP7_9ZZZZ</name>
<keyword evidence="7" id="KW-0547">Nucleotide-binding</keyword>
<dbReference type="Pfam" id="PF00204">
    <property type="entry name" value="DNA_gyraseB"/>
    <property type="match status" value="1"/>
</dbReference>
<dbReference type="InterPro" id="IPR003594">
    <property type="entry name" value="HATPase_dom"/>
</dbReference>
<dbReference type="GO" id="GO:0000712">
    <property type="term" value="P:resolution of meiotic recombination intermediates"/>
    <property type="evidence" value="ECO:0007669"/>
    <property type="project" value="TreeGrafter"/>
</dbReference>
<keyword evidence="6" id="KW-0479">Metal-binding</keyword>
<dbReference type="InterPro" id="IPR013759">
    <property type="entry name" value="Topo_IIA_B_C"/>
</dbReference>
<evidence type="ECO:0000256" key="1">
    <source>
        <dbReference type="ARBA" id="ARBA00000185"/>
    </source>
</evidence>
<dbReference type="PROSITE" id="PS52040">
    <property type="entry name" value="TOPO_IIA"/>
    <property type="match status" value="1"/>
</dbReference>
<dbReference type="FunFam" id="3.30.1490.30:FF:000001">
    <property type="entry name" value="DNA topoisomerase 2"/>
    <property type="match status" value="1"/>
</dbReference>
<dbReference type="PANTHER" id="PTHR10169:SF38">
    <property type="entry name" value="DNA TOPOISOMERASE 2"/>
    <property type="match status" value="1"/>
</dbReference>
<dbReference type="PROSITE" id="PS50880">
    <property type="entry name" value="TOPRIM"/>
    <property type="match status" value="1"/>
</dbReference>
<dbReference type="GO" id="GO:0000819">
    <property type="term" value="P:sister chromatid segregation"/>
    <property type="evidence" value="ECO:0007669"/>
    <property type="project" value="TreeGrafter"/>
</dbReference>
<dbReference type="InterPro" id="IPR013506">
    <property type="entry name" value="Topo_IIA_bsu_dom2"/>
</dbReference>
<evidence type="ECO:0000313" key="16">
    <source>
        <dbReference type="EMBL" id="QHU28870.1"/>
    </source>
</evidence>
<evidence type="ECO:0000256" key="5">
    <source>
        <dbReference type="ARBA" id="ARBA00012895"/>
    </source>
</evidence>
<dbReference type="InterPro" id="IPR014721">
    <property type="entry name" value="Ribsml_uS5_D2-typ_fold_subgr"/>
</dbReference>
<dbReference type="SMART" id="SM00433">
    <property type="entry name" value="TOP2c"/>
    <property type="match status" value="1"/>
</dbReference>
<dbReference type="PANTHER" id="PTHR10169">
    <property type="entry name" value="DNA TOPOISOMERASE/GYRASE"/>
    <property type="match status" value="1"/>
</dbReference>
<keyword evidence="8" id="KW-0067">ATP-binding</keyword>
<dbReference type="GO" id="GO:0003918">
    <property type="term" value="F:DNA topoisomerase type II (double strand cut, ATP-hydrolyzing) activity"/>
    <property type="evidence" value="ECO:0007669"/>
    <property type="project" value="UniProtKB-EC"/>
</dbReference>
<evidence type="ECO:0000256" key="6">
    <source>
        <dbReference type="ARBA" id="ARBA00022723"/>
    </source>
</evidence>
<evidence type="ECO:0000259" key="15">
    <source>
        <dbReference type="PROSITE" id="PS52040"/>
    </source>
</evidence>
<dbReference type="FunFam" id="3.90.199.10:FF:000002">
    <property type="entry name" value="DNA topoisomerase 2"/>
    <property type="match status" value="1"/>
</dbReference>
<dbReference type="EMBL" id="MN740475">
    <property type="protein sequence ID" value="QHU28870.1"/>
    <property type="molecule type" value="Genomic_DNA"/>
</dbReference>
<comment type="cofactor">
    <cofactor evidence="3">
        <name>Mg(2+)</name>
        <dbReference type="ChEBI" id="CHEBI:18420"/>
    </cofactor>
</comment>
<evidence type="ECO:0000256" key="10">
    <source>
        <dbReference type="ARBA" id="ARBA00023029"/>
    </source>
</evidence>
<dbReference type="PRINTS" id="PR01158">
    <property type="entry name" value="TOPISMRASEII"/>
</dbReference>
<dbReference type="InterPro" id="IPR006171">
    <property type="entry name" value="TOPRIM_dom"/>
</dbReference>